<accession>A0ABQ2AYQ1</accession>
<dbReference type="Gene3D" id="3.40.50.620">
    <property type="entry name" value="HUPs"/>
    <property type="match status" value="1"/>
</dbReference>
<comment type="caution">
    <text evidence="2">The sequence shown here is derived from an EMBL/GenBank/DDBJ whole genome shotgun (WGS) entry which is preliminary data.</text>
</comment>
<sequence>MTWEYFNGAPLLVGIMPKQHPEVLQTAATLAARLAAPLVCAYVDEASYLVEWDPARSAHRLSRHPDTDDDMLALATELKAQVQATVDKLPSDGGPLEWSFRTLTGDPARALGQLAAEVNAPMIIVGTSERGFSHRLSEALNGSVGTWLSRHQSRPVLVVPYRMPAHEDRP</sequence>
<evidence type="ECO:0000313" key="2">
    <source>
        <dbReference type="EMBL" id="GGI02546.1"/>
    </source>
</evidence>
<protein>
    <recommendedName>
        <fullName evidence="1">UspA domain-containing protein</fullName>
    </recommendedName>
</protein>
<reference evidence="3" key="1">
    <citation type="journal article" date="2019" name="Int. J. Syst. Evol. Microbiol.">
        <title>The Global Catalogue of Microorganisms (GCM) 10K type strain sequencing project: providing services to taxonomists for standard genome sequencing and annotation.</title>
        <authorList>
            <consortium name="The Broad Institute Genomics Platform"/>
            <consortium name="The Broad Institute Genome Sequencing Center for Infectious Disease"/>
            <person name="Wu L."/>
            <person name="Ma J."/>
        </authorList>
    </citation>
    <scope>NUCLEOTIDE SEQUENCE [LARGE SCALE GENOMIC DNA]</scope>
    <source>
        <strain evidence="3">CGMCC 1.12778</strain>
    </source>
</reference>
<gene>
    <name evidence="2" type="ORF">GCM10007170_44530</name>
</gene>
<feature type="domain" description="UspA" evidence="1">
    <location>
        <begin position="11"/>
        <end position="160"/>
    </location>
</feature>
<dbReference type="SUPFAM" id="SSF52402">
    <property type="entry name" value="Adenine nucleotide alpha hydrolases-like"/>
    <property type="match status" value="1"/>
</dbReference>
<dbReference type="Pfam" id="PF00582">
    <property type="entry name" value="Usp"/>
    <property type="match status" value="1"/>
</dbReference>
<dbReference type="Proteomes" id="UP000643279">
    <property type="component" value="Unassembled WGS sequence"/>
</dbReference>
<dbReference type="EMBL" id="BMFW01000048">
    <property type="protein sequence ID" value="GGI02546.1"/>
    <property type="molecule type" value="Genomic_DNA"/>
</dbReference>
<organism evidence="2 3">
    <name type="scientific">Arthrobacter liuii</name>
    <dbReference type="NCBI Taxonomy" id="1476996"/>
    <lineage>
        <taxon>Bacteria</taxon>
        <taxon>Bacillati</taxon>
        <taxon>Actinomycetota</taxon>
        <taxon>Actinomycetes</taxon>
        <taxon>Micrococcales</taxon>
        <taxon>Micrococcaceae</taxon>
        <taxon>Arthrobacter</taxon>
    </lineage>
</organism>
<evidence type="ECO:0000259" key="1">
    <source>
        <dbReference type="Pfam" id="PF00582"/>
    </source>
</evidence>
<name>A0ABQ2AYQ1_9MICC</name>
<proteinExistence type="predicted"/>
<dbReference type="InterPro" id="IPR014729">
    <property type="entry name" value="Rossmann-like_a/b/a_fold"/>
</dbReference>
<keyword evidence="3" id="KW-1185">Reference proteome</keyword>
<dbReference type="RefSeq" id="WP_188573689.1">
    <property type="nucleotide sequence ID" value="NZ_BMFW01000048.1"/>
</dbReference>
<evidence type="ECO:0000313" key="3">
    <source>
        <dbReference type="Proteomes" id="UP000643279"/>
    </source>
</evidence>
<dbReference type="InterPro" id="IPR006016">
    <property type="entry name" value="UspA"/>
</dbReference>